<feature type="transmembrane region" description="Helical" evidence="8">
    <location>
        <begin position="186"/>
        <end position="212"/>
    </location>
</feature>
<dbReference type="GO" id="GO:0005886">
    <property type="term" value="C:plasma membrane"/>
    <property type="evidence" value="ECO:0007669"/>
    <property type="project" value="UniProtKB-SubCell"/>
</dbReference>
<evidence type="ECO:0000256" key="8">
    <source>
        <dbReference type="SAM" id="Phobius"/>
    </source>
</evidence>
<protein>
    <submittedName>
        <fullName evidence="10">PTS sugar transporter subunit IIC</fullName>
    </submittedName>
</protein>
<dbReference type="InterPro" id="IPR003352">
    <property type="entry name" value="PTS_EIIC"/>
</dbReference>
<evidence type="ECO:0000256" key="4">
    <source>
        <dbReference type="ARBA" id="ARBA00022597"/>
    </source>
</evidence>
<keyword evidence="4 10" id="KW-0762">Sugar transport</keyword>
<dbReference type="Pfam" id="PF13303">
    <property type="entry name" value="PTS_EIIC_2"/>
    <property type="match status" value="1"/>
</dbReference>
<dbReference type="GO" id="GO:0008982">
    <property type="term" value="F:protein-N(PI)-phosphohistidine-sugar phosphotransferase activity"/>
    <property type="evidence" value="ECO:0007669"/>
    <property type="project" value="InterPro"/>
</dbReference>
<evidence type="ECO:0000313" key="11">
    <source>
        <dbReference type="EMBL" id="QRO84483.1"/>
    </source>
</evidence>
<evidence type="ECO:0000256" key="2">
    <source>
        <dbReference type="ARBA" id="ARBA00022448"/>
    </source>
</evidence>
<keyword evidence="5 8" id="KW-0812">Transmembrane</keyword>
<dbReference type="Proteomes" id="UP000627155">
    <property type="component" value="Chromosome"/>
</dbReference>
<sequence>MEKVKSFFNRTIIDGLSFMALGLFSTLIVGLIIETLGQTLNTYFDTSIMIEIGKLAQTLTGAGVGVAVSYGLGASPLIIFTTAVTGMYGYEQGGAVGSYLASVVASELGRFYSGKTKIDIILSPILTLFIGTCIAKFVAPFIDIFMKELGSWIQLSTEQQPLLMGMFVSFLVGITLSSPISSAALALMLGLSGTAAAAATIGGCCHMIGFAVTSYRDNGISGVIAHGIGTSKLQIPNYLKQPFILIPPVVASLVVAPIMTVFWPMENNAAGAGMGSSGLVGQIMTIKTMGSSTEVLLQIAFFHFLLPAVICLFVYQLLRKYHIIKDGQQSLMIGSVKK</sequence>
<dbReference type="GO" id="GO:0009401">
    <property type="term" value="P:phosphoenolpyruvate-dependent sugar phosphotransferase system"/>
    <property type="evidence" value="ECO:0007669"/>
    <property type="project" value="InterPro"/>
</dbReference>
<dbReference type="AlphaFoldDB" id="A0A2T4PTK6"/>
<dbReference type="EMBL" id="CP069486">
    <property type="protein sequence ID" value="QRO84483.1"/>
    <property type="molecule type" value="Genomic_DNA"/>
</dbReference>
<evidence type="ECO:0000313" key="13">
    <source>
        <dbReference type="Proteomes" id="UP000627155"/>
    </source>
</evidence>
<feature type="transmembrane region" description="Helical" evidence="8">
    <location>
        <begin position="295"/>
        <end position="315"/>
    </location>
</feature>
<feature type="transmembrane region" description="Helical" evidence="8">
    <location>
        <begin position="162"/>
        <end position="180"/>
    </location>
</feature>
<dbReference type="Proteomes" id="UP000241209">
    <property type="component" value="Unassembled WGS sequence"/>
</dbReference>
<keyword evidence="2" id="KW-0813">Transport</keyword>
<dbReference type="OrthoDB" id="396983at2"/>
<organism evidence="10 12">
    <name type="scientific">Mammaliicoccus vitulinus</name>
    <dbReference type="NCBI Taxonomy" id="71237"/>
    <lineage>
        <taxon>Bacteria</taxon>
        <taxon>Bacillati</taxon>
        <taxon>Bacillota</taxon>
        <taxon>Bacilli</taxon>
        <taxon>Bacillales</taxon>
        <taxon>Staphylococcaceae</taxon>
        <taxon>Mammaliicoccus</taxon>
    </lineage>
</organism>
<reference evidence="10" key="2">
    <citation type="submission" date="2018-03" db="EMBL/GenBank/DDBJ databases">
        <authorList>
            <person name="Keele B.F."/>
        </authorList>
    </citation>
    <scope>NUCLEOTIDE SEQUENCE</scope>
    <source>
        <strain evidence="10">SNUC 2204</strain>
    </source>
</reference>
<keyword evidence="6 8" id="KW-1133">Transmembrane helix</keyword>
<feature type="transmembrane region" description="Helical" evidence="8">
    <location>
        <begin position="243"/>
        <end position="265"/>
    </location>
</feature>
<dbReference type="STRING" id="1167632.GCA_000286335_01388"/>
<evidence type="ECO:0000256" key="7">
    <source>
        <dbReference type="ARBA" id="ARBA00023136"/>
    </source>
</evidence>
<evidence type="ECO:0000256" key="1">
    <source>
        <dbReference type="ARBA" id="ARBA00004651"/>
    </source>
</evidence>
<comment type="subcellular location">
    <subcellularLocation>
        <location evidence="1">Cell membrane</location>
        <topology evidence="1">Multi-pass membrane protein</topology>
    </subcellularLocation>
</comment>
<evidence type="ECO:0000256" key="3">
    <source>
        <dbReference type="ARBA" id="ARBA00022475"/>
    </source>
</evidence>
<evidence type="ECO:0000259" key="9">
    <source>
        <dbReference type="Pfam" id="PF13303"/>
    </source>
</evidence>
<keyword evidence="3" id="KW-1003">Cell membrane</keyword>
<reference evidence="10 12" key="1">
    <citation type="journal article" date="2016" name="Front. Microbiol.">
        <title>Comprehensive Phylogenetic Analysis of Bovine Non-aureus Staphylococci Species Based on Whole-Genome Sequencing.</title>
        <authorList>
            <person name="Naushad S."/>
            <person name="Barkema H.W."/>
            <person name="Luby C."/>
            <person name="Condas L.A."/>
            <person name="Nobrega D.B."/>
            <person name="Carson D.A."/>
            <person name="De Buck J."/>
        </authorList>
    </citation>
    <scope>NUCLEOTIDE SEQUENCE [LARGE SCALE GENOMIC DNA]</scope>
    <source>
        <strain evidence="10 12">SNUC 2204</strain>
    </source>
</reference>
<keyword evidence="13" id="KW-1185">Reference proteome</keyword>
<name>A0A2T4PTK6_9STAP</name>
<feature type="domain" description="Phosphotransferase system EIIC" evidence="9">
    <location>
        <begin position="15"/>
        <end position="329"/>
    </location>
</feature>
<feature type="transmembrane region" description="Helical" evidence="8">
    <location>
        <begin position="120"/>
        <end position="142"/>
    </location>
</feature>
<dbReference type="RefSeq" id="WP_016912072.1">
    <property type="nucleotide sequence ID" value="NZ_BMDF01000001.1"/>
</dbReference>
<evidence type="ECO:0000313" key="12">
    <source>
        <dbReference type="Proteomes" id="UP000241209"/>
    </source>
</evidence>
<dbReference type="GeneID" id="64116709"/>
<accession>A0A2T4PTK6</accession>
<dbReference type="EMBL" id="PZFK01000011">
    <property type="protein sequence ID" value="PTI29717.1"/>
    <property type="molecule type" value="Genomic_DNA"/>
</dbReference>
<feature type="transmembrane region" description="Helical" evidence="8">
    <location>
        <begin position="12"/>
        <end position="33"/>
    </location>
</feature>
<keyword evidence="7 8" id="KW-0472">Membrane</keyword>
<proteinExistence type="predicted"/>
<gene>
    <name evidence="10" type="ORF">BU072_06745</name>
    <name evidence="11" type="ORF">I6J37_09865</name>
</gene>
<evidence type="ECO:0000256" key="5">
    <source>
        <dbReference type="ARBA" id="ARBA00022692"/>
    </source>
</evidence>
<evidence type="ECO:0000313" key="10">
    <source>
        <dbReference type="EMBL" id="PTI29717.1"/>
    </source>
</evidence>
<evidence type="ECO:0000256" key="6">
    <source>
        <dbReference type="ARBA" id="ARBA00022989"/>
    </source>
</evidence>
<reference evidence="11 13" key="3">
    <citation type="submission" date="2021-02" db="EMBL/GenBank/DDBJ databases">
        <title>FDA dAtabase for Regulatory Grade micrObial Sequences (FDA-ARGOS): Supporting development and validation of Infectious Disease Dx tests.</title>
        <authorList>
            <person name="Sproer C."/>
            <person name="Gronow S."/>
            <person name="Severitt S."/>
            <person name="Schroder I."/>
            <person name="Tallon L."/>
            <person name="Sadzewicz L."/>
            <person name="Zhao X."/>
            <person name="Boylan J."/>
            <person name="Ott S."/>
            <person name="Bowen H."/>
            <person name="Vavikolanu K."/>
            <person name="Mehta A."/>
            <person name="Aluvathingal J."/>
            <person name="Nadendla S."/>
            <person name="Lowell S."/>
            <person name="Myers T."/>
            <person name="Yan Y."/>
            <person name="Sichtig H."/>
        </authorList>
    </citation>
    <scope>NUCLEOTIDE SEQUENCE [LARGE SCALE GENOMIC DNA]</scope>
    <source>
        <strain evidence="11 13">FDAARGOS_1207</strain>
    </source>
</reference>